<evidence type="ECO:0000313" key="1">
    <source>
        <dbReference type="EMBL" id="TDH04424.1"/>
    </source>
</evidence>
<proteinExistence type="predicted"/>
<reference evidence="1 2" key="1">
    <citation type="submission" date="2019-01" db="EMBL/GenBank/DDBJ databases">
        <title>A chromosome-scale genome assembly of the yellow perch, Perca flavescens.</title>
        <authorList>
            <person name="Feron R."/>
            <person name="Morvezen R."/>
            <person name="Bestin A."/>
            <person name="Haffray P."/>
            <person name="Klopp C."/>
            <person name="Zahm M."/>
            <person name="Cabau C."/>
            <person name="Roques C."/>
            <person name="Donnadieu C."/>
            <person name="Bouchez O."/>
            <person name="Christie M."/>
            <person name="Larson W."/>
            <person name="Guiguen Y."/>
        </authorList>
    </citation>
    <scope>NUCLEOTIDE SEQUENCE [LARGE SCALE GENOMIC DNA]</scope>
    <source>
        <strain evidence="1">YP-PL-M2</strain>
        <tissue evidence="1">Blood</tissue>
    </source>
</reference>
<protein>
    <submittedName>
        <fullName evidence="1">Uncharacterized protein</fullName>
    </submittedName>
</protein>
<accession>A0A484CT05</accession>
<sequence length="80" mass="8899">MVTDSSPDLFHAEHMAQRLNYCKDKVRRWVTKDHRLNVVAASSGSSALMQHDFHPLDTTVVLLCGDHLDYGDCSLGKSGI</sequence>
<name>A0A484CT05_PERFV</name>
<organism evidence="1 2">
    <name type="scientific">Perca flavescens</name>
    <name type="common">American yellow perch</name>
    <name type="synonym">Morone flavescens</name>
    <dbReference type="NCBI Taxonomy" id="8167"/>
    <lineage>
        <taxon>Eukaryota</taxon>
        <taxon>Metazoa</taxon>
        <taxon>Chordata</taxon>
        <taxon>Craniata</taxon>
        <taxon>Vertebrata</taxon>
        <taxon>Euteleostomi</taxon>
        <taxon>Actinopterygii</taxon>
        <taxon>Neopterygii</taxon>
        <taxon>Teleostei</taxon>
        <taxon>Neoteleostei</taxon>
        <taxon>Acanthomorphata</taxon>
        <taxon>Eupercaria</taxon>
        <taxon>Perciformes</taxon>
        <taxon>Percoidei</taxon>
        <taxon>Percidae</taxon>
        <taxon>Percinae</taxon>
        <taxon>Perca</taxon>
    </lineage>
</organism>
<gene>
    <name evidence="1" type="ORF">EPR50_G00152410</name>
</gene>
<keyword evidence="2" id="KW-1185">Reference proteome</keyword>
<dbReference type="AlphaFoldDB" id="A0A484CT05"/>
<evidence type="ECO:0000313" key="2">
    <source>
        <dbReference type="Proteomes" id="UP000295070"/>
    </source>
</evidence>
<dbReference type="EMBL" id="SCKG01000014">
    <property type="protein sequence ID" value="TDH04424.1"/>
    <property type="molecule type" value="Genomic_DNA"/>
</dbReference>
<dbReference type="Proteomes" id="UP000295070">
    <property type="component" value="Chromosome 14"/>
</dbReference>
<comment type="caution">
    <text evidence="1">The sequence shown here is derived from an EMBL/GenBank/DDBJ whole genome shotgun (WGS) entry which is preliminary data.</text>
</comment>